<keyword evidence="4" id="KW-1185">Reference proteome</keyword>
<dbReference type="AlphaFoldDB" id="A0A9X0DCB5"/>
<keyword evidence="2" id="KW-1133">Transmembrane helix</keyword>
<sequence length="148" mass="16378">MGDHELNSISPDQMLRDSPSRDSSEQMNRRRHSRVFILAGFVTVLGVCCLVAGVVLITLSQTQTCATKSNDTTATLDQKDTCNGNASGIKNNTKVENPCAFSSEAELAGLEPFFTKVSKMQSRFTPYKSYYTKDLFQPYNPVPNTIKN</sequence>
<feature type="compositionally biased region" description="Basic and acidic residues" evidence="1">
    <location>
        <begin position="14"/>
        <end position="28"/>
    </location>
</feature>
<reference evidence="3" key="1">
    <citation type="submission" date="2023-01" db="EMBL/GenBank/DDBJ databases">
        <title>Genome assembly of the deep-sea coral Lophelia pertusa.</title>
        <authorList>
            <person name="Herrera S."/>
            <person name="Cordes E."/>
        </authorList>
    </citation>
    <scope>NUCLEOTIDE SEQUENCE</scope>
    <source>
        <strain evidence="3">USNM1676648</strain>
        <tissue evidence="3">Polyp</tissue>
    </source>
</reference>
<feature type="region of interest" description="Disordered" evidence="1">
    <location>
        <begin position="1"/>
        <end position="29"/>
    </location>
</feature>
<evidence type="ECO:0000256" key="2">
    <source>
        <dbReference type="SAM" id="Phobius"/>
    </source>
</evidence>
<keyword evidence="2" id="KW-0472">Membrane</keyword>
<accession>A0A9X0DCB5</accession>
<feature type="transmembrane region" description="Helical" evidence="2">
    <location>
        <begin position="35"/>
        <end position="59"/>
    </location>
</feature>
<comment type="caution">
    <text evidence="3">The sequence shown here is derived from an EMBL/GenBank/DDBJ whole genome shotgun (WGS) entry which is preliminary data.</text>
</comment>
<evidence type="ECO:0000256" key="1">
    <source>
        <dbReference type="SAM" id="MobiDB-lite"/>
    </source>
</evidence>
<proteinExistence type="predicted"/>
<organism evidence="3 4">
    <name type="scientific">Desmophyllum pertusum</name>
    <dbReference type="NCBI Taxonomy" id="174260"/>
    <lineage>
        <taxon>Eukaryota</taxon>
        <taxon>Metazoa</taxon>
        <taxon>Cnidaria</taxon>
        <taxon>Anthozoa</taxon>
        <taxon>Hexacorallia</taxon>
        <taxon>Scleractinia</taxon>
        <taxon>Caryophylliina</taxon>
        <taxon>Caryophylliidae</taxon>
        <taxon>Desmophyllum</taxon>
    </lineage>
</organism>
<gene>
    <name evidence="3" type="ORF">OS493_010479</name>
</gene>
<evidence type="ECO:0000313" key="3">
    <source>
        <dbReference type="EMBL" id="KAJ7392819.1"/>
    </source>
</evidence>
<evidence type="ECO:0000313" key="4">
    <source>
        <dbReference type="Proteomes" id="UP001163046"/>
    </source>
</evidence>
<protein>
    <submittedName>
        <fullName evidence="3">Uncharacterized protein</fullName>
    </submittedName>
</protein>
<name>A0A9X0DCB5_9CNID</name>
<dbReference type="Proteomes" id="UP001163046">
    <property type="component" value="Unassembled WGS sequence"/>
</dbReference>
<dbReference type="EMBL" id="MU825400">
    <property type="protein sequence ID" value="KAJ7392819.1"/>
    <property type="molecule type" value="Genomic_DNA"/>
</dbReference>
<keyword evidence="2" id="KW-0812">Transmembrane</keyword>